<name>A0A0C1ZP17_9BACT</name>
<feature type="region of interest" description="Disordered" evidence="1">
    <location>
        <begin position="61"/>
        <end position="144"/>
    </location>
</feature>
<proteinExistence type="predicted"/>
<comment type="caution">
    <text evidence="2">The sequence shown here is derived from an EMBL/GenBank/DDBJ whole genome shotgun (WGS) entry which is preliminary data.</text>
</comment>
<dbReference type="PROSITE" id="PS51257">
    <property type="entry name" value="PROKAR_LIPOPROTEIN"/>
    <property type="match status" value="1"/>
</dbReference>
<dbReference type="EMBL" id="JMCC02000004">
    <property type="protein sequence ID" value="KIG19234.1"/>
    <property type="molecule type" value="Genomic_DNA"/>
</dbReference>
<dbReference type="Proteomes" id="UP000031599">
    <property type="component" value="Unassembled WGS sequence"/>
</dbReference>
<evidence type="ECO:0008006" key="4">
    <source>
        <dbReference type="Google" id="ProtNLM"/>
    </source>
</evidence>
<evidence type="ECO:0000256" key="1">
    <source>
        <dbReference type="SAM" id="MobiDB-lite"/>
    </source>
</evidence>
<feature type="compositionally biased region" description="Polar residues" evidence="1">
    <location>
        <begin position="128"/>
        <end position="144"/>
    </location>
</feature>
<evidence type="ECO:0000313" key="3">
    <source>
        <dbReference type="Proteomes" id="UP000031599"/>
    </source>
</evidence>
<evidence type="ECO:0000313" key="2">
    <source>
        <dbReference type="EMBL" id="KIG19234.1"/>
    </source>
</evidence>
<feature type="compositionally biased region" description="Gly residues" evidence="1">
    <location>
        <begin position="76"/>
        <end position="113"/>
    </location>
</feature>
<gene>
    <name evidence="2" type="ORF">DB30_04699</name>
</gene>
<dbReference type="AlphaFoldDB" id="A0A0C1ZP17"/>
<sequence>MTARSSLYLTLSGTLGFFVGCGGAGSDDSDCQPGTYLCECLSGICQVGLVCTGTVCVNPTGGDDTTGPGDGDGDGDTGPTGPGDGDGDTGPGDGDGDTGPTGDGDGDTGPTGDGDGDGDLDDDADGIPNNQDNCPSDYNPNQLDFDNKGGGNVCDVLEFTTVTGTLQTTWVTNAVFIDCEEPVSWVVTGGSVSVQLDDDAAVASFEINTLEIADFSAVCDDFVTAEFVFDDPSVNADGPAFPVDVNHSFVAHNNGTISGSSDAPHPMLLLSDGQINIINQRPTMANWMLQGQLWTFNANITGGGSSGTLSWNAPNVETTYPEVIVIQTVDFEVYFKGLSGTLNLAP</sequence>
<reference evidence="2 3" key="1">
    <citation type="submission" date="2014-12" db="EMBL/GenBank/DDBJ databases">
        <title>Genome assembly of Enhygromyxa salina DSM 15201.</title>
        <authorList>
            <person name="Sharma G."/>
            <person name="Subramanian S."/>
        </authorList>
    </citation>
    <scope>NUCLEOTIDE SEQUENCE [LARGE SCALE GENOMIC DNA]</scope>
    <source>
        <strain evidence="2 3">DSM 15201</strain>
    </source>
</reference>
<dbReference type="RefSeq" id="WP_052546392.1">
    <property type="nucleotide sequence ID" value="NZ_JMCC02000004.1"/>
</dbReference>
<protein>
    <recommendedName>
        <fullName evidence="4">Endo-1,4-beta-xylanase A</fullName>
    </recommendedName>
</protein>
<feature type="compositionally biased region" description="Acidic residues" evidence="1">
    <location>
        <begin position="114"/>
        <end position="125"/>
    </location>
</feature>
<organism evidence="2 3">
    <name type="scientific">Enhygromyxa salina</name>
    <dbReference type="NCBI Taxonomy" id="215803"/>
    <lineage>
        <taxon>Bacteria</taxon>
        <taxon>Pseudomonadati</taxon>
        <taxon>Myxococcota</taxon>
        <taxon>Polyangia</taxon>
        <taxon>Nannocystales</taxon>
        <taxon>Nannocystaceae</taxon>
        <taxon>Enhygromyxa</taxon>
    </lineage>
</organism>
<accession>A0A0C1ZP17</accession>